<dbReference type="RefSeq" id="WP_097189197.1">
    <property type="nucleotide sequence ID" value="NZ_OBQK01000017.1"/>
</dbReference>
<name>A0A285VVA0_9MICO</name>
<gene>
    <name evidence="5" type="ORF">SAMN05421879_1178</name>
</gene>
<feature type="domain" description="Glycosyltransferase subfamily 4-like N-terminal" evidence="4">
    <location>
        <begin position="14"/>
        <end position="179"/>
    </location>
</feature>
<evidence type="ECO:0000313" key="5">
    <source>
        <dbReference type="EMBL" id="SOC57807.1"/>
    </source>
</evidence>
<dbReference type="CDD" id="cd03801">
    <property type="entry name" value="GT4_PimA-like"/>
    <property type="match status" value="1"/>
</dbReference>
<protein>
    <submittedName>
        <fullName evidence="5">Glycosyltransferase involved in cell wall bisynthesis</fullName>
    </submittedName>
</protein>
<dbReference type="InterPro" id="IPR028098">
    <property type="entry name" value="Glyco_trans_4-like_N"/>
</dbReference>
<feature type="domain" description="Glycosyl transferase family 1" evidence="3">
    <location>
        <begin position="195"/>
        <end position="349"/>
    </location>
</feature>
<evidence type="ECO:0000313" key="6">
    <source>
        <dbReference type="Proteomes" id="UP000219688"/>
    </source>
</evidence>
<sequence length="375" mass="40491">MRVAITFHGCHRRGGVERVMYECANHLARQGHAVDALAGEWDNSPFEGGVQRHTLHYHARPPAAKLYTYARAARRAVGQLSPAPGVVAGFGGAAPPGSVTWMQSVHAAWMDISRQTRDLTGRARQRVNPFHPVALALERSLLGGRRYARVVALTPAVKADIMRYYDVPASDIEVIPNGYSDREFHVPSSELRASARRRLGFAEHDRVVIFVANELERKGFRPLVEGIRAHPDRSVKLLAVGGFNRAQARSIVDEAGLGDRVVLAGATNDVYGCYSAADCFALPTKYEAWGLVVVEAMASGLPALTSVSAGAAVAVEEGVNGTLVADPTSRDEVVAAVERLLTIRTDPTAISQSVAAYRWSTILQAYEDVLTGVST</sequence>
<dbReference type="SUPFAM" id="SSF53756">
    <property type="entry name" value="UDP-Glycosyltransferase/glycogen phosphorylase"/>
    <property type="match status" value="1"/>
</dbReference>
<dbReference type="Pfam" id="PF13439">
    <property type="entry name" value="Glyco_transf_4"/>
    <property type="match status" value="1"/>
</dbReference>
<dbReference type="InterPro" id="IPR001296">
    <property type="entry name" value="Glyco_trans_1"/>
</dbReference>
<evidence type="ECO:0000256" key="1">
    <source>
        <dbReference type="ARBA" id="ARBA00022676"/>
    </source>
</evidence>
<dbReference type="PANTHER" id="PTHR12526">
    <property type="entry name" value="GLYCOSYLTRANSFERASE"/>
    <property type="match status" value="1"/>
</dbReference>
<reference evidence="6" key="1">
    <citation type="submission" date="2017-08" db="EMBL/GenBank/DDBJ databases">
        <authorList>
            <person name="Varghese N."/>
            <person name="Submissions S."/>
        </authorList>
    </citation>
    <scope>NUCLEOTIDE SEQUENCE [LARGE SCALE GENOMIC DNA]</scope>
    <source>
        <strain evidence="6">USBA17B2</strain>
    </source>
</reference>
<evidence type="ECO:0000259" key="4">
    <source>
        <dbReference type="Pfam" id="PF13439"/>
    </source>
</evidence>
<dbReference type="EMBL" id="OBQK01000017">
    <property type="protein sequence ID" value="SOC57807.1"/>
    <property type="molecule type" value="Genomic_DNA"/>
</dbReference>
<proteinExistence type="predicted"/>
<dbReference type="Pfam" id="PF00534">
    <property type="entry name" value="Glycos_transf_1"/>
    <property type="match status" value="1"/>
</dbReference>
<dbReference type="Gene3D" id="3.40.50.2000">
    <property type="entry name" value="Glycogen Phosphorylase B"/>
    <property type="match status" value="2"/>
</dbReference>
<evidence type="ECO:0000259" key="3">
    <source>
        <dbReference type="Pfam" id="PF00534"/>
    </source>
</evidence>
<evidence type="ECO:0000256" key="2">
    <source>
        <dbReference type="ARBA" id="ARBA00022679"/>
    </source>
</evidence>
<accession>A0A285VVA0</accession>
<keyword evidence="1" id="KW-0328">Glycosyltransferase</keyword>
<dbReference type="Proteomes" id="UP000219688">
    <property type="component" value="Unassembled WGS sequence"/>
</dbReference>
<dbReference type="AlphaFoldDB" id="A0A285VVA0"/>
<dbReference type="GO" id="GO:0016757">
    <property type="term" value="F:glycosyltransferase activity"/>
    <property type="evidence" value="ECO:0007669"/>
    <property type="project" value="UniProtKB-KW"/>
</dbReference>
<keyword evidence="6" id="KW-1185">Reference proteome</keyword>
<keyword evidence="2 5" id="KW-0808">Transferase</keyword>
<organism evidence="5 6">
    <name type="scientific">Ornithinimicrobium cerasi</name>
    <dbReference type="NCBI Taxonomy" id="2248773"/>
    <lineage>
        <taxon>Bacteria</taxon>
        <taxon>Bacillati</taxon>
        <taxon>Actinomycetota</taxon>
        <taxon>Actinomycetes</taxon>
        <taxon>Micrococcales</taxon>
        <taxon>Ornithinimicrobiaceae</taxon>
        <taxon>Ornithinimicrobium</taxon>
    </lineage>
</organism>